<reference evidence="2" key="1">
    <citation type="submission" date="2020-04" db="EMBL/GenBank/DDBJ databases">
        <title>Deep metagenomics examines the oral microbiome during advanced dental caries in children, revealing novel taxa and co-occurrences with host molecules.</title>
        <authorList>
            <person name="Baker J.L."/>
            <person name="Morton J.T."/>
            <person name="Dinis M."/>
            <person name="Alvarez R."/>
            <person name="Tran N.C."/>
            <person name="Knight R."/>
            <person name="Edlund A."/>
        </authorList>
    </citation>
    <scope>NUCLEOTIDE SEQUENCE</scope>
    <source>
        <strain evidence="2">JCVI_23_bin.16</strain>
    </source>
</reference>
<feature type="transmembrane region" description="Helical" evidence="1">
    <location>
        <begin position="130"/>
        <end position="150"/>
    </location>
</feature>
<sequence>MAQNNTRKTSIWRQLGYIVLCLVIGAVIGLLIGRFFGPSLADQMRHVSITYLLATFIVSTILHIIIHEGGHLLGGLLTGYKFVSFRVMDLKLEKSESGGFKFRWQHVAGTGGQCLMRPPRYQSQHFPFRLYLAGGFLANILTSVLAYWLWPNIYVFVFASLGILMGLTNAIPMSFNDGKNLLLLSKSELNRLVFFLMLEDNYWANRGKSYDEKYRYLRRVTINETNFLTDATIFYDLEQLVDQGQFEEVYILAKKIYHEREDMVTPYRQEILRLLLFAASLQHPEDPLITSLLEDPLLVAMLKTKRPENSTAQAAYHWRVKGDVATALEHLAQAKKRLPRAHNLRAQEQEARIIDYLEEKIQAEQTSNN</sequence>
<organism evidence="2 3">
    <name type="scientific">Abiotrophia defectiva</name>
    <name type="common">Streptococcus defectivus</name>
    <dbReference type="NCBI Taxonomy" id="46125"/>
    <lineage>
        <taxon>Bacteria</taxon>
        <taxon>Bacillati</taxon>
        <taxon>Bacillota</taxon>
        <taxon>Bacilli</taxon>
        <taxon>Lactobacillales</taxon>
        <taxon>Aerococcaceae</taxon>
        <taxon>Abiotrophia</taxon>
    </lineage>
</organism>
<feature type="transmembrane region" description="Helical" evidence="1">
    <location>
        <begin position="48"/>
        <end position="66"/>
    </location>
</feature>
<keyword evidence="1" id="KW-1133">Transmembrane helix</keyword>
<protein>
    <recommendedName>
        <fullName evidence="4">Peptidase M50 domain-containing protein</fullName>
    </recommendedName>
</protein>
<feature type="transmembrane region" description="Helical" evidence="1">
    <location>
        <begin position="15"/>
        <end position="36"/>
    </location>
</feature>
<gene>
    <name evidence="2" type="ORF">HXK00_02400</name>
</gene>
<evidence type="ECO:0000256" key="1">
    <source>
        <dbReference type="SAM" id="Phobius"/>
    </source>
</evidence>
<dbReference type="Proteomes" id="UP000757900">
    <property type="component" value="Unassembled WGS sequence"/>
</dbReference>
<evidence type="ECO:0008006" key="4">
    <source>
        <dbReference type="Google" id="ProtNLM"/>
    </source>
</evidence>
<keyword evidence="1" id="KW-0472">Membrane</keyword>
<dbReference type="AlphaFoldDB" id="A0A929MPF4"/>
<name>A0A929MPF4_ABIDE</name>
<dbReference type="EMBL" id="JABZFV010000027">
    <property type="protein sequence ID" value="MBF0934478.1"/>
    <property type="molecule type" value="Genomic_DNA"/>
</dbReference>
<feature type="transmembrane region" description="Helical" evidence="1">
    <location>
        <begin position="156"/>
        <end position="175"/>
    </location>
</feature>
<keyword evidence="1" id="KW-0812">Transmembrane</keyword>
<evidence type="ECO:0000313" key="2">
    <source>
        <dbReference type="EMBL" id="MBF0934478.1"/>
    </source>
</evidence>
<comment type="caution">
    <text evidence="2">The sequence shown here is derived from an EMBL/GenBank/DDBJ whole genome shotgun (WGS) entry which is preliminary data.</text>
</comment>
<accession>A0A929MPF4</accession>
<proteinExistence type="predicted"/>
<evidence type="ECO:0000313" key="3">
    <source>
        <dbReference type="Proteomes" id="UP000757900"/>
    </source>
</evidence>